<protein>
    <submittedName>
        <fullName evidence="9">ABC transporter permease</fullName>
    </submittedName>
</protein>
<dbReference type="InterPro" id="IPR035906">
    <property type="entry name" value="MetI-like_sf"/>
</dbReference>
<evidence type="ECO:0000313" key="9">
    <source>
        <dbReference type="EMBL" id="MBD3107901.1"/>
    </source>
</evidence>
<evidence type="ECO:0000256" key="3">
    <source>
        <dbReference type="ARBA" id="ARBA00022475"/>
    </source>
</evidence>
<comment type="subcellular location">
    <subcellularLocation>
        <location evidence="1 7">Cell membrane</location>
        <topology evidence="1 7">Multi-pass membrane protein</topology>
    </subcellularLocation>
</comment>
<keyword evidence="10" id="KW-1185">Reference proteome</keyword>
<dbReference type="Pfam" id="PF00528">
    <property type="entry name" value="BPD_transp_1"/>
    <property type="match status" value="1"/>
</dbReference>
<feature type="transmembrane region" description="Helical" evidence="7">
    <location>
        <begin position="129"/>
        <end position="153"/>
    </location>
</feature>
<proteinExistence type="inferred from homology"/>
<keyword evidence="4 7" id="KW-0812">Transmembrane</keyword>
<dbReference type="CDD" id="cd06261">
    <property type="entry name" value="TM_PBP2"/>
    <property type="match status" value="1"/>
</dbReference>
<feature type="transmembrane region" description="Helical" evidence="7">
    <location>
        <begin position="102"/>
        <end position="122"/>
    </location>
</feature>
<comment type="caution">
    <text evidence="9">The sequence shown here is derived from an EMBL/GenBank/DDBJ whole genome shotgun (WGS) entry which is preliminary data.</text>
</comment>
<organism evidence="9 10">
    <name type="scientific">Peribacillus faecalis</name>
    <dbReference type="NCBI Taxonomy" id="2772559"/>
    <lineage>
        <taxon>Bacteria</taxon>
        <taxon>Bacillati</taxon>
        <taxon>Bacillota</taxon>
        <taxon>Bacilli</taxon>
        <taxon>Bacillales</taxon>
        <taxon>Bacillaceae</taxon>
        <taxon>Peribacillus</taxon>
    </lineage>
</organism>
<dbReference type="Gene3D" id="1.10.3720.10">
    <property type="entry name" value="MetI-like"/>
    <property type="match status" value="1"/>
</dbReference>
<evidence type="ECO:0000313" key="10">
    <source>
        <dbReference type="Proteomes" id="UP000602076"/>
    </source>
</evidence>
<feature type="transmembrane region" description="Helical" evidence="7">
    <location>
        <begin position="226"/>
        <end position="252"/>
    </location>
</feature>
<keyword evidence="3" id="KW-1003">Cell membrane</keyword>
<comment type="similarity">
    <text evidence="7">Belongs to the binding-protein-dependent transport system permease family.</text>
</comment>
<evidence type="ECO:0000256" key="4">
    <source>
        <dbReference type="ARBA" id="ARBA00022692"/>
    </source>
</evidence>
<keyword evidence="2 7" id="KW-0813">Transport</keyword>
<dbReference type="GO" id="GO:0005886">
    <property type="term" value="C:plasma membrane"/>
    <property type="evidence" value="ECO:0007669"/>
    <property type="project" value="UniProtKB-SubCell"/>
</dbReference>
<dbReference type="SUPFAM" id="SSF161098">
    <property type="entry name" value="MetI-like"/>
    <property type="match status" value="1"/>
</dbReference>
<keyword evidence="5 7" id="KW-1133">Transmembrane helix</keyword>
<evidence type="ECO:0000256" key="5">
    <source>
        <dbReference type="ARBA" id="ARBA00022989"/>
    </source>
</evidence>
<feature type="transmembrane region" description="Helical" evidence="7">
    <location>
        <begin position="272"/>
        <end position="298"/>
    </location>
</feature>
<gene>
    <name evidence="9" type="ORF">IEO70_05935</name>
</gene>
<dbReference type="PANTHER" id="PTHR43163:SF6">
    <property type="entry name" value="DIPEPTIDE TRANSPORT SYSTEM PERMEASE PROTEIN DPPB-RELATED"/>
    <property type="match status" value="1"/>
</dbReference>
<reference evidence="9" key="1">
    <citation type="submission" date="2020-09" db="EMBL/GenBank/DDBJ databases">
        <title>Bacillus faecalis sp. nov., a moderately halophilic bacterium isolated from cow faeces.</title>
        <authorList>
            <person name="Jiang L."/>
            <person name="Lee J."/>
        </authorList>
    </citation>
    <scope>NUCLEOTIDE SEQUENCE</scope>
    <source>
        <strain evidence="9">AGMB 02131</strain>
    </source>
</reference>
<evidence type="ECO:0000256" key="6">
    <source>
        <dbReference type="ARBA" id="ARBA00023136"/>
    </source>
</evidence>
<feature type="transmembrane region" description="Helical" evidence="7">
    <location>
        <begin position="173"/>
        <end position="191"/>
    </location>
</feature>
<evidence type="ECO:0000256" key="2">
    <source>
        <dbReference type="ARBA" id="ARBA00022448"/>
    </source>
</evidence>
<name>A0A927HAY0_9BACI</name>
<keyword evidence="6 7" id="KW-0472">Membrane</keyword>
<dbReference type="InterPro" id="IPR000515">
    <property type="entry name" value="MetI-like"/>
</dbReference>
<feature type="domain" description="ABC transmembrane type-1" evidence="8">
    <location>
        <begin position="94"/>
        <end position="295"/>
    </location>
</feature>
<accession>A0A927HAY0</accession>
<dbReference type="AlphaFoldDB" id="A0A927HAY0"/>
<evidence type="ECO:0000259" key="8">
    <source>
        <dbReference type="PROSITE" id="PS50928"/>
    </source>
</evidence>
<dbReference type="RefSeq" id="WP_190997445.1">
    <property type="nucleotide sequence ID" value="NZ_JACXSI010000012.1"/>
</dbReference>
<feature type="transmembrane region" description="Helical" evidence="7">
    <location>
        <begin position="9"/>
        <end position="30"/>
    </location>
</feature>
<sequence length="310" mass="34960">MLKYTLNRFMWAIITLWATITLTFVIMHSIPGDPFAREGVLTPAVYENLMRYYNMEGTKLEQYFHYLKSVLQFDLGPSLKSKTITVNEYIEKGLPVSFHLGLQSMVIAVCFGLILGVIAALYRNRWPDYISMIIAIIGISVPSFILATLFINYLAVEWRIFPVATWKTWKHTVLPSMALAMMPLAYIARLMRTSMIEVMNQDYILTAKSKGLKKSAIIIKHAIRNAILPVVTMLGILTANLVTGSFIVESIFGIPGMGEMFVKSILNRDYPVILGSTIVYSAILIFLIFIVDVLYTLIDPRIKLSGGRGK</sequence>
<evidence type="ECO:0000256" key="7">
    <source>
        <dbReference type="RuleBase" id="RU363032"/>
    </source>
</evidence>
<dbReference type="GO" id="GO:0055085">
    <property type="term" value="P:transmembrane transport"/>
    <property type="evidence" value="ECO:0007669"/>
    <property type="project" value="InterPro"/>
</dbReference>
<dbReference type="PANTHER" id="PTHR43163">
    <property type="entry name" value="DIPEPTIDE TRANSPORT SYSTEM PERMEASE PROTEIN DPPB-RELATED"/>
    <property type="match status" value="1"/>
</dbReference>
<dbReference type="Proteomes" id="UP000602076">
    <property type="component" value="Unassembled WGS sequence"/>
</dbReference>
<evidence type="ECO:0000256" key="1">
    <source>
        <dbReference type="ARBA" id="ARBA00004651"/>
    </source>
</evidence>
<dbReference type="PROSITE" id="PS50928">
    <property type="entry name" value="ABC_TM1"/>
    <property type="match status" value="1"/>
</dbReference>
<dbReference type="EMBL" id="JACXSI010000012">
    <property type="protein sequence ID" value="MBD3107901.1"/>
    <property type="molecule type" value="Genomic_DNA"/>
</dbReference>